<evidence type="ECO:0000259" key="7">
    <source>
        <dbReference type="Pfam" id="PF08281"/>
    </source>
</evidence>
<protein>
    <submittedName>
        <fullName evidence="8">Sigma-70 family RNA polymerase sigma factor</fullName>
    </submittedName>
</protein>
<keyword evidence="2" id="KW-0805">Transcription regulation</keyword>
<dbReference type="InterPro" id="IPR007627">
    <property type="entry name" value="RNA_pol_sigma70_r2"/>
</dbReference>
<dbReference type="InterPro" id="IPR036388">
    <property type="entry name" value="WH-like_DNA-bd_sf"/>
</dbReference>
<dbReference type="PANTHER" id="PTHR43133:SF57">
    <property type="entry name" value="RNA POLYMERASE SIGMA-70 FACTOR"/>
    <property type="match status" value="1"/>
</dbReference>
<dbReference type="InterPro" id="IPR013325">
    <property type="entry name" value="RNA_pol_sigma_r2"/>
</dbReference>
<evidence type="ECO:0000256" key="1">
    <source>
        <dbReference type="ARBA" id="ARBA00010641"/>
    </source>
</evidence>
<dbReference type="EMBL" id="JAPPUX010000001">
    <property type="protein sequence ID" value="MCY4724829.1"/>
    <property type="molecule type" value="Genomic_DNA"/>
</dbReference>
<feature type="domain" description="RNA polymerase sigma factor 70 region 4 type 2" evidence="7">
    <location>
        <begin position="207"/>
        <end position="256"/>
    </location>
</feature>
<proteinExistence type="inferred from homology"/>
<dbReference type="SUPFAM" id="SSF88659">
    <property type="entry name" value="Sigma3 and sigma4 domains of RNA polymerase sigma factors"/>
    <property type="match status" value="1"/>
</dbReference>
<evidence type="ECO:0000256" key="5">
    <source>
        <dbReference type="SAM" id="MobiDB-lite"/>
    </source>
</evidence>
<dbReference type="NCBIfam" id="TIGR02937">
    <property type="entry name" value="sigma70-ECF"/>
    <property type="match status" value="1"/>
</dbReference>
<reference evidence="8" key="1">
    <citation type="submission" date="2022-08" db="EMBL/GenBank/DDBJ databases">
        <title>Genome sequencing of Nocardioides sp. STR2.</title>
        <authorList>
            <person name="So Y."/>
        </authorList>
    </citation>
    <scope>NUCLEOTIDE SEQUENCE</scope>
    <source>
        <strain evidence="8">STR2</strain>
    </source>
</reference>
<feature type="region of interest" description="Disordered" evidence="5">
    <location>
        <begin position="54"/>
        <end position="84"/>
    </location>
</feature>
<dbReference type="InterPro" id="IPR013324">
    <property type="entry name" value="RNA_pol_sigma_r3/r4-like"/>
</dbReference>
<organism evidence="8 9">
    <name type="scientific">Nocardioides pini</name>
    <dbReference type="NCBI Taxonomy" id="2975053"/>
    <lineage>
        <taxon>Bacteria</taxon>
        <taxon>Bacillati</taxon>
        <taxon>Actinomycetota</taxon>
        <taxon>Actinomycetes</taxon>
        <taxon>Propionibacteriales</taxon>
        <taxon>Nocardioidaceae</taxon>
        <taxon>Nocardioides</taxon>
    </lineage>
</organism>
<dbReference type="InterPro" id="IPR014284">
    <property type="entry name" value="RNA_pol_sigma-70_dom"/>
</dbReference>
<evidence type="ECO:0000256" key="3">
    <source>
        <dbReference type="ARBA" id="ARBA00023082"/>
    </source>
</evidence>
<dbReference type="PANTHER" id="PTHR43133">
    <property type="entry name" value="RNA POLYMERASE ECF-TYPE SIGMA FACTO"/>
    <property type="match status" value="1"/>
</dbReference>
<keyword evidence="9" id="KW-1185">Reference proteome</keyword>
<dbReference type="InterPro" id="IPR039425">
    <property type="entry name" value="RNA_pol_sigma-70-like"/>
</dbReference>
<dbReference type="SUPFAM" id="SSF88946">
    <property type="entry name" value="Sigma2 domain of RNA polymerase sigma factors"/>
    <property type="match status" value="1"/>
</dbReference>
<sequence>MRSTNDLDRAFEAGMDALRRAVLAALSPRPSVRAVLLPALQPVGHVLLAETATPGAASVGGPDGRHGSGPVGDEDRATSSEVDEAERERLIALVELARAGDKEAFGLLYDHYQASVYRFLYYRTRSQTLAEDLTSETFFRALRSMNNFRWQGKDFGAWLMTIARNLTMDHFKAGRTRLEMTTEDMTAHDDTTEGPENTVIAGLTNEVLLTALTELPVEQRDCLVMRFLQGLSIAETAKALDRSDGAVKQLQLRGVRNLAKLLPEGLRDT</sequence>
<name>A0ABT4CA24_9ACTN</name>
<evidence type="ECO:0000256" key="2">
    <source>
        <dbReference type="ARBA" id="ARBA00023015"/>
    </source>
</evidence>
<dbReference type="Proteomes" id="UP001074726">
    <property type="component" value="Unassembled WGS sequence"/>
</dbReference>
<evidence type="ECO:0000313" key="8">
    <source>
        <dbReference type="EMBL" id="MCY4724829.1"/>
    </source>
</evidence>
<dbReference type="Gene3D" id="1.10.10.10">
    <property type="entry name" value="Winged helix-like DNA-binding domain superfamily/Winged helix DNA-binding domain"/>
    <property type="match status" value="1"/>
</dbReference>
<dbReference type="Gene3D" id="1.10.1740.10">
    <property type="match status" value="1"/>
</dbReference>
<comment type="similarity">
    <text evidence="1">Belongs to the sigma-70 factor family. ECF subfamily.</text>
</comment>
<dbReference type="CDD" id="cd06171">
    <property type="entry name" value="Sigma70_r4"/>
    <property type="match status" value="1"/>
</dbReference>
<gene>
    <name evidence="8" type="ORF">NYO98_00945</name>
</gene>
<keyword evidence="3" id="KW-0731">Sigma factor</keyword>
<dbReference type="Pfam" id="PF08281">
    <property type="entry name" value="Sigma70_r4_2"/>
    <property type="match status" value="1"/>
</dbReference>
<evidence type="ECO:0000256" key="4">
    <source>
        <dbReference type="ARBA" id="ARBA00023163"/>
    </source>
</evidence>
<feature type="domain" description="RNA polymerase sigma-70 region 2" evidence="6">
    <location>
        <begin position="108"/>
        <end position="174"/>
    </location>
</feature>
<evidence type="ECO:0000313" key="9">
    <source>
        <dbReference type="Proteomes" id="UP001074726"/>
    </source>
</evidence>
<dbReference type="Pfam" id="PF04542">
    <property type="entry name" value="Sigma70_r2"/>
    <property type="match status" value="1"/>
</dbReference>
<dbReference type="InterPro" id="IPR013249">
    <property type="entry name" value="RNA_pol_sigma70_r4_t2"/>
</dbReference>
<keyword evidence="4" id="KW-0804">Transcription</keyword>
<evidence type="ECO:0000259" key="6">
    <source>
        <dbReference type="Pfam" id="PF04542"/>
    </source>
</evidence>
<comment type="caution">
    <text evidence="8">The sequence shown here is derived from an EMBL/GenBank/DDBJ whole genome shotgun (WGS) entry which is preliminary data.</text>
</comment>
<dbReference type="RefSeq" id="WP_268109643.1">
    <property type="nucleotide sequence ID" value="NZ_JAPPUX010000001.1"/>
</dbReference>
<accession>A0ABT4CA24</accession>